<reference evidence="4 5" key="1">
    <citation type="submission" date="2018-06" db="EMBL/GenBank/DDBJ databases">
        <title>Draft Whole-Genome Sequence of the purple photosynthetic bacterium Rhodospeudomonas palustris XCP.</title>
        <authorList>
            <person name="Rayyan A."/>
            <person name="Meyer T.E."/>
            <person name="Kyndt J.A."/>
        </authorList>
    </citation>
    <scope>NUCLEOTIDE SEQUENCE [LARGE SCALE GENOMIC DNA]</scope>
    <source>
        <strain evidence="4 5">XCP</strain>
    </source>
</reference>
<dbReference type="AlphaFoldDB" id="A0A323UH65"/>
<organism evidence="4 5">
    <name type="scientific">Rhodopseudomonas palustris</name>
    <dbReference type="NCBI Taxonomy" id="1076"/>
    <lineage>
        <taxon>Bacteria</taxon>
        <taxon>Pseudomonadati</taxon>
        <taxon>Pseudomonadota</taxon>
        <taxon>Alphaproteobacteria</taxon>
        <taxon>Hyphomicrobiales</taxon>
        <taxon>Nitrobacteraceae</taxon>
        <taxon>Rhodopseudomonas</taxon>
    </lineage>
</organism>
<dbReference type="Gene3D" id="3.90.180.10">
    <property type="entry name" value="Medium-chain alcohol dehydrogenases, catalytic domain"/>
    <property type="match status" value="1"/>
</dbReference>
<dbReference type="SUPFAM" id="SSF51735">
    <property type="entry name" value="NAD(P)-binding Rossmann-fold domains"/>
    <property type="match status" value="1"/>
</dbReference>
<dbReference type="Pfam" id="PF08240">
    <property type="entry name" value="ADH_N"/>
    <property type="match status" value="1"/>
</dbReference>
<dbReference type="EMBL" id="QKQS01000023">
    <property type="protein sequence ID" value="PZA11557.1"/>
    <property type="molecule type" value="Genomic_DNA"/>
</dbReference>
<feature type="domain" description="Alcohol dehydrogenase-like N-terminal" evidence="3">
    <location>
        <begin position="24"/>
        <end position="136"/>
    </location>
</feature>
<dbReference type="GO" id="GO:0016491">
    <property type="term" value="F:oxidoreductase activity"/>
    <property type="evidence" value="ECO:0007669"/>
    <property type="project" value="UniProtKB-KW"/>
</dbReference>
<evidence type="ECO:0000313" key="5">
    <source>
        <dbReference type="Proteomes" id="UP000248134"/>
    </source>
</evidence>
<protein>
    <submittedName>
        <fullName evidence="4">Zinc-binding dehydrogenase</fullName>
    </submittedName>
</protein>
<evidence type="ECO:0000256" key="1">
    <source>
        <dbReference type="ARBA" id="ARBA00023002"/>
    </source>
</evidence>
<accession>A0A323UH65</accession>
<dbReference type="InterPro" id="IPR013149">
    <property type="entry name" value="ADH-like_C"/>
</dbReference>
<dbReference type="OrthoDB" id="9809185at2"/>
<dbReference type="SUPFAM" id="SSF50129">
    <property type="entry name" value="GroES-like"/>
    <property type="match status" value="1"/>
</dbReference>
<dbReference type="PANTHER" id="PTHR43401:SF2">
    <property type="entry name" value="L-THREONINE 3-DEHYDROGENASE"/>
    <property type="match status" value="1"/>
</dbReference>
<evidence type="ECO:0000259" key="3">
    <source>
        <dbReference type="Pfam" id="PF08240"/>
    </source>
</evidence>
<comment type="caution">
    <text evidence="4">The sequence shown here is derived from an EMBL/GenBank/DDBJ whole genome shotgun (WGS) entry which is preliminary data.</text>
</comment>
<keyword evidence="1" id="KW-0560">Oxidoreductase</keyword>
<dbReference type="Gene3D" id="3.40.50.720">
    <property type="entry name" value="NAD(P)-binding Rossmann-like Domain"/>
    <property type="match status" value="1"/>
</dbReference>
<sequence length="346" mass="36135">MKAAVFEKTGERLVLRDVVVPELGDNELLLKVAFTGICGSDLHAAETPGVLQPGTVMGHEFTGEIVQSTAPDWTVGTRVAANPYWLCDACAAGGSCRSGGDAACASGSFMGFRPDLPGAYADYVRIRAGQAIRLPDHVSLRDGALMEPLAVARHAVDVCGPMQGADVLVIGGGPIGLGVVLMARDAGAARVVLSEPDPNRRACALEIGAVAAIDPIAEGLPAALSRLGIGAPGIVFECVGAPGFLQQTIDVMALRGRAVIVGVCMTEDRVLPRTAIRKEATLKFVLGYRMADFHHVSRYLAGHAATAAAMISRVVSLGELPEIFDRLRAEKSLIKVLVRPGQGPAE</sequence>
<name>A0A323UH65_RHOPL</name>
<dbReference type="PANTHER" id="PTHR43401">
    <property type="entry name" value="L-THREONINE 3-DEHYDROGENASE"/>
    <property type="match status" value="1"/>
</dbReference>
<gene>
    <name evidence="4" type="ORF">DNX69_15290</name>
</gene>
<dbReference type="InterPro" id="IPR011032">
    <property type="entry name" value="GroES-like_sf"/>
</dbReference>
<dbReference type="Pfam" id="PF00107">
    <property type="entry name" value="ADH_zinc_N"/>
    <property type="match status" value="1"/>
</dbReference>
<dbReference type="InterPro" id="IPR036291">
    <property type="entry name" value="NAD(P)-bd_dom_sf"/>
</dbReference>
<proteinExistence type="predicted"/>
<dbReference type="InterPro" id="IPR050129">
    <property type="entry name" value="Zn_alcohol_dh"/>
</dbReference>
<evidence type="ECO:0000259" key="2">
    <source>
        <dbReference type="Pfam" id="PF00107"/>
    </source>
</evidence>
<feature type="domain" description="Alcohol dehydrogenase-like C-terminal" evidence="2">
    <location>
        <begin position="174"/>
        <end position="297"/>
    </location>
</feature>
<dbReference type="Proteomes" id="UP000248134">
    <property type="component" value="Unassembled WGS sequence"/>
</dbReference>
<dbReference type="InterPro" id="IPR013154">
    <property type="entry name" value="ADH-like_N"/>
</dbReference>
<dbReference type="RefSeq" id="WP_110787643.1">
    <property type="nucleotide sequence ID" value="NZ_QKQS01000023.1"/>
</dbReference>
<evidence type="ECO:0000313" key="4">
    <source>
        <dbReference type="EMBL" id="PZA11557.1"/>
    </source>
</evidence>